<name>A0ABS9D528_9ALTE</name>
<comment type="caution">
    <text evidence="1">The sequence shown here is derived from an EMBL/GenBank/DDBJ whole genome shotgun (WGS) entry which is preliminary data.</text>
</comment>
<protein>
    <submittedName>
        <fullName evidence="1">AAA family ATPase</fullName>
    </submittedName>
</protein>
<keyword evidence="2" id="KW-1185">Reference proteome</keyword>
<dbReference type="SUPFAM" id="SSF52540">
    <property type="entry name" value="P-loop containing nucleoside triphosphate hydrolases"/>
    <property type="match status" value="1"/>
</dbReference>
<sequence length="162" mass="18231">MKKIIIFGNSGAGKSTLAKQLSSQHNLAHLDLDTLAWQPSAPPTRKPIVESAESISHFIKENQTWVIEGCYADLIEIALPFSNEIIFLNLPLGLCIENARKRPWEPHKYESKAAQDKNLDMLIEWISQYSSRTDTFSEAAHTQLYQTYSGKKQLITSNQGAI</sequence>
<dbReference type="InterPro" id="IPR027417">
    <property type="entry name" value="P-loop_NTPase"/>
</dbReference>
<dbReference type="Pfam" id="PF13238">
    <property type="entry name" value="AAA_18"/>
    <property type="match status" value="1"/>
</dbReference>
<accession>A0ABS9D528</accession>
<proteinExistence type="predicted"/>
<dbReference type="PANTHER" id="PTHR37816">
    <property type="entry name" value="YALI0E33011P"/>
    <property type="match status" value="1"/>
</dbReference>
<evidence type="ECO:0000313" key="2">
    <source>
        <dbReference type="Proteomes" id="UP001521137"/>
    </source>
</evidence>
<reference evidence="1 2" key="1">
    <citation type="submission" date="2022-01" db="EMBL/GenBank/DDBJ databases">
        <title>Paraglaciecola sp. G1-23.</title>
        <authorList>
            <person name="Jin M.S."/>
            <person name="Han D.M."/>
            <person name="Kim H.M."/>
            <person name="Jeon C.O."/>
        </authorList>
    </citation>
    <scope>NUCLEOTIDE SEQUENCE [LARGE SCALE GENOMIC DNA]</scope>
    <source>
        <strain evidence="1 2">G1-23</strain>
    </source>
</reference>
<dbReference type="EMBL" id="JAKGAS010000003">
    <property type="protein sequence ID" value="MCF2948048.1"/>
    <property type="molecule type" value="Genomic_DNA"/>
</dbReference>
<organism evidence="1 2">
    <name type="scientific">Paraglaciecola algarum</name>
    <dbReference type="NCBI Taxonomy" id="3050085"/>
    <lineage>
        <taxon>Bacteria</taxon>
        <taxon>Pseudomonadati</taxon>
        <taxon>Pseudomonadota</taxon>
        <taxon>Gammaproteobacteria</taxon>
        <taxon>Alteromonadales</taxon>
        <taxon>Alteromonadaceae</taxon>
        <taxon>Paraglaciecola</taxon>
    </lineage>
</organism>
<dbReference type="PANTHER" id="PTHR37816:SF2">
    <property type="entry name" value="DNA TOPOLOGY MODULATION PROTEIN FLAR-RELATED PROTEIN"/>
    <property type="match status" value="1"/>
</dbReference>
<dbReference type="RefSeq" id="WP_235311614.1">
    <property type="nucleotide sequence ID" value="NZ_JAKGAS010000003.1"/>
</dbReference>
<dbReference type="InterPro" id="IPR052922">
    <property type="entry name" value="Cytidylate_Kinase-2"/>
</dbReference>
<gene>
    <name evidence="1" type="ORF">L0668_08020</name>
</gene>
<evidence type="ECO:0000313" key="1">
    <source>
        <dbReference type="EMBL" id="MCF2948048.1"/>
    </source>
</evidence>
<dbReference type="Gene3D" id="3.40.50.300">
    <property type="entry name" value="P-loop containing nucleotide triphosphate hydrolases"/>
    <property type="match status" value="1"/>
</dbReference>
<dbReference type="Proteomes" id="UP001521137">
    <property type="component" value="Unassembled WGS sequence"/>
</dbReference>